<proteinExistence type="predicted"/>
<evidence type="ECO:0000313" key="3">
    <source>
        <dbReference type="Proteomes" id="UP000234778"/>
    </source>
</evidence>
<dbReference type="Pfam" id="PF09339">
    <property type="entry name" value="HTH_IclR"/>
    <property type="match status" value="1"/>
</dbReference>
<reference evidence="2 3" key="1">
    <citation type="submission" date="2017-12" db="EMBL/GenBank/DDBJ databases">
        <title>Phylogenetic diversity of female urinary microbiome.</title>
        <authorList>
            <person name="Thomas-White K."/>
            <person name="Wolfe A.J."/>
        </authorList>
    </citation>
    <scope>NUCLEOTIDE SEQUENCE [LARGE SCALE GENOMIC DNA]</scope>
    <source>
        <strain evidence="2 3">UMB0319</strain>
    </source>
</reference>
<dbReference type="InterPro" id="IPR036388">
    <property type="entry name" value="WH-like_DNA-bd_sf"/>
</dbReference>
<gene>
    <name evidence="2" type="ORF">CYJ26_03125</name>
</gene>
<dbReference type="Gene3D" id="1.10.10.10">
    <property type="entry name" value="Winged helix-like DNA-binding domain superfamily/Winged helix DNA-binding domain"/>
    <property type="match status" value="1"/>
</dbReference>
<dbReference type="InterPro" id="IPR005471">
    <property type="entry name" value="Tscrpt_reg_IclR_N"/>
</dbReference>
<dbReference type="AlphaFoldDB" id="A0A2I1KUM0"/>
<evidence type="ECO:0000259" key="1">
    <source>
        <dbReference type="Pfam" id="PF09339"/>
    </source>
</evidence>
<feature type="domain" description="HTH iclR-type" evidence="1">
    <location>
        <begin position="20"/>
        <end position="62"/>
    </location>
</feature>
<name>A0A2I1KUM0_9ACTO</name>
<organism evidence="2 3">
    <name type="scientific">Actinomyces urogenitalis</name>
    <dbReference type="NCBI Taxonomy" id="103621"/>
    <lineage>
        <taxon>Bacteria</taxon>
        <taxon>Bacillati</taxon>
        <taxon>Actinomycetota</taxon>
        <taxon>Actinomycetes</taxon>
        <taxon>Actinomycetales</taxon>
        <taxon>Actinomycetaceae</taxon>
        <taxon>Actinomyces</taxon>
    </lineage>
</organism>
<dbReference type="InterPro" id="IPR036390">
    <property type="entry name" value="WH_DNA-bd_sf"/>
</dbReference>
<evidence type="ECO:0000313" key="2">
    <source>
        <dbReference type="EMBL" id="PKY99316.1"/>
    </source>
</evidence>
<dbReference type="SUPFAM" id="SSF46785">
    <property type="entry name" value="Winged helix' DNA-binding domain"/>
    <property type="match status" value="1"/>
</dbReference>
<accession>A0A2I1KUM0</accession>
<dbReference type="GO" id="GO:0006355">
    <property type="term" value="P:regulation of DNA-templated transcription"/>
    <property type="evidence" value="ECO:0007669"/>
    <property type="project" value="InterPro"/>
</dbReference>
<comment type="caution">
    <text evidence="2">The sequence shown here is derived from an EMBL/GenBank/DDBJ whole genome shotgun (WGS) entry which is preliminary data.</text>
</comment>
<dbReference type="Proteomes" id="UP000234778">
    <property type="component" value="Unassembled WGS sequence"/>
</dbReference>
<sequence>MPRPSWDDLSTRAELSTAHLRVLETVETAHRPLRAAEVAQMLGLHHNTVREHLEALVSAGFVSAAAQPTGRRGRPALAYTAVAPDPGEVLDSYLALLDAIAQTLGSGEDARRLAHEIGRRWAHEAALDDAASTTTDSDSAQADPTQLLRRLLPALSRMGFAPDPSKDTLVLRACPLVTGTRVPHEMVCHMHEGFLNEALAGVASRDEPQEPGERPHLELTPLLPDGCHLRWQRG</sequence>
<dbReference type="EMBL" id="PKHA01000002">
    <property type="protein sequence ID" value="PKY99316.1"/>
    <property type="molecule type" value="Genomic_DNA"/>
</dbReference>
<dbReference type="GO" id="GO:0003677">
    <property type="term" value="F:DNA binding"/>
    <property type="evidence" value="ECO:0007669"/>
    <property type="project" value="InterPro"/>
</dbReference>
<protein>
    <submittedName>
        <fullName evidence="2">Transcriptional regulator</fullName>
    </submittedName>
</protein>